<dbReference type="Proteomes" id="UP001497444">
    <property type="component" value="Chromosome 2"/>
</dbReference>
<name>A0ABP0WQW2_9BRYO</name>
<accession>A0ABP0WQW2</accession>
<evidence type="ECO:0000313" key="2">
    <source>
        <dbReference type="Proteomes" id="UP001497444"/>
    </source>
</evidence>
<gene>
    <name evidence="1" type="ORF">CSSPJE1EN1_LOCUS14039</name>
</gene>
<sequence>MLWPIWIHTLQVAFGNKSAFVAVRSVCALRLLSHAAATHWKSLAKMELLLSPAWLSMIPRSSSDSHSAQLLDGNCLYRKWRKTSSYSGICGESFCVHGNESVRRLRGEACCCCASAALLSKEHRR</sequence>
<keyword evidence="2" id="KW-1185">Reference proteome</keyword>
<proteinExistence type="predicted"/>
<evidence type="ECO:0000313" key="1">
    <source>
        <dbReference type="EMBL" id="CAK9268561.1"/>
    </source>
</evidence>
<protein>
    <recommendedName>
        <fullName evidence="3">Secreted protein</fullName>
    </recommendedName>
</protein>
<organism evidence="1 2">
    <name type="scientific">Sphagnum jensenii</name>
    <dbReference type="NCBI Taxonomy" id="128206"/>
    <lineage>
        <taxon>Eukaryota</taxon>
        <taxon>Viridiplantae</taxon>
        <taxon>Streptophyta</taxon>
        <taxon>Embryophyta</taxon>
        <taxon>Bryophyta</taxon>
        <taxon>Sphagnophytina</taxon>
        <taxon>Sphagnopsida</taxon>
        <taxon>Sphagnales</taxon>
        <taxon>Sphagnaceae</taxon>
        <taxon>Sphagnum</taxon>
    </lineage>
</organism>
<reference evidence="1 2" key="1">
    <citation type="submission" date="2024-02" db="EMBL/GenBank/DDBJ databases">
        <authorList>
            <consortium name="ELIXIR-Norway"/>
            <consortium name="Elixir Norway"/>
        </authorList>
    </citation>
    <scope>NUCLEOTIDE SEQUENCE [LARGE SCALE GENOMIC DNA]</scope>
</reference>
<dbReference type="EMBL" id="OZ020097">
    <property type="protein sequence ID" value="CAK9268561.1"/>
    <property type="molecule type" value="Genomic_DNA"/>
</dbReference>
<evidence type="ECO:0008006" key="3">
    <source>
        <dbReference type="Google" id="ProtNLM"/>
    </source>
</evidence>